<feature type="domain" description="RecA family profile 1" evidence="9">
    <location>
        <begin position="72"/>
        <end position="239"/>
    </location>
</feature>
<dbReference type="PANTHER" id="PTHR46239">
    <property type="entry name" value="DNA REPAIR PROTEIN RAD51 HOMOLOG 3 RAD51C"/>
    <property type="match status" value="1"/>
</dbReference>
<dbReference type="InterPro" id="IPR020588">
    <property type="entry name" value="RecA_ATP-bd"/>
</dbReference>
<dbReference type="GO" id="GO:0033063">
    <property type="term" value="C:Rad51B-Rad51C-Rad51D-XRCC2 complex"/>
    <property type="evidence" value="ECO:0007669"/>
    <property type="project" value="TreeGrafter"/>
</dbReference>
<protein>
    <recommendedName>
        <fullName evidence="7">DNA repair protein RAD51 homolog 3</fullName>
    </recommendedName>
</protein>
<evidence type="ECO:0000313" key="11">
    <source>
        <dbReference type="Proteomes" id="UP000093000"/>
    </source>
</evidence>
<dbReference type="GO" id="GO:0000400">
    <property type="term" value="F:four-way junction DNA binding"/>
    <property type="evidence" value="ECO:0007669"/>
    <property type="project" value="TreeGrafter"/>
</dbReference>
<name>A0A1C7NER8_9FUNG</name>
<keyword evidence="6" id="KW-0539">Nucleus</keyword>
<dbReference type="GO" id="GO:0005524">
    <property type="term" value="F:ATP binding"/>
    <property type="evidence" value="ECO:0007669"/>
    <property type="project" value="UniProtKB-KW"/>
</dbReference>
<dbReference type="AlphaFoldDB" id="A0A1C7NER8"/>
<dbReference type="EMBL" id="LUGH01000214">
    <property type="protein sequence ID" value="OBZ87558.1"/>
    <property type="molecule type" value="Genomic_DNA"/>
</dbReference>
<proteinExistence type="predicted"/>
<keyword evidence="4" id="KW-0067">ATP-binding</keyword>
<evidence type="ECO:0000256" key="2">
    <source>
        <dbReference type="ARBA" id="ARBA00022741"/>
    </source>
</evidence>
<evidence type="ECO:0000256" key="4">
    <source>
        <dbReference type="ARBA" id="ARBA00022840"/>
    </source>
</evidence>
<comment type="caution">
    <text evidence="10">The sequence shown here is derived from an EMBL/GenBank/DDBJ whole genome shotgun (WGS) entry which is preliminary data.</text>
</comment>
<dbReference type="OrthoDB" id="5957327at2759"/>
<keyword evidence="2" id="KW-0547">Nucleotide-binding</keyword>
<dbReference type="InterPro" id="IPR003593">
    <property type="entry name" value="AAA+_ATPase"/>
</dbReference>
<keyword evidence="11" id="KW-1185">Reference proteome</keyword>
<sequence length="455" mass="51298">MSISNAITLPSLLQKLQEGGYDDLDQIKDANLFELTEELSLNKEEVQFLIKACGKEPKVLKRSLGDIIAAEKRCSISTSSKSFNSLLGYGVPPFKITEVCGESGSGKSQICMQLAVNAQLPSELGGVQGECLYIDTEGSFQYSRIASMSKNHNTESILGGIHLFRVLDYTELLALVRQLPDILQHYPKVRLIIIDSIAYHFRVNVLDSRARTAILDYLAQALIEIANKNNLAIVVSNHVTIDGADATWTPSLGSSWGYWCANRLFLFRKREFRFGYLYKSVENEGSKPVQFCIKDEGIADPEESEEFLFTKQEEDAQEREERVNAVWNNLKANHIKKEEDRHPEQLFLPDDDVNSTDENIASNVDEKVEQNTEKDIQSSPDDTLVPPETETANHTNGLKRANSTDERDGQKKICLDKVATADNSDNNYVNDSDYWTSDVEEEIDMQFLNNVHSYF</sequence>
<dbReference type="SMART" id="SM00382">
    <property type="entry name" value="AAA"/>
    <property type="match status" value="1"/>
</dbReference>
<evidence type="ECO:0000313" key="10">
    <source>
        <dbReference type="EMBL" id="OBZ87558.1"/>
    </source>
</evidence>
<evidence type="ECO:0000256" key="6">
    <source>
        <dbReference type="ARBA" id="ARBA00023242"/>
    </source>
</evidence>
<dbReference type="InterPro" id="IPR052093">
    <property type="entry name" value="HR_Repair_Mediator"/>
</dbReference>
<dbReference type="CDD" id="cd19492">
    <property type="entry name" value="Rad51C"/>
    <property type="match status" value="1"/>
</dbReference>
<dbReference type="Pfam" id="PF08423">
    <property type="entry name" value="Rad51"/>
    <property type="match status" value="1"/>
</dbReference>
<accession>A0A1C7NER8</accession>
<evidence type="ECO:0000259" key="9">
    <source>
        <dbReference type="PROSITE" id="PS50162"/>
    </source>
</evidence>
<dbReference type="GO" id="GO:0007131">
    <property type="term" value="P:reciprocal meiotic recombination"/>
    <property type="evidence" value="ECO:0007669"/>
    <property type="project" value="TreeGrafter"/>
</dbReference>
<feature type="region of interest" description="Disordered" evidence="8">
    <location>
        <begin position="338"/>
        <end position="409"/>
    </location>
</feature>
<dbReference type="Gene3D" id="3.40.50.300">
    <property type="entry name" value="P-loop containing nucleotide triphosphate hydrolases"/>
    <property type="match status" value="1"/>
</dbReference>
<organism evidence="10 11">
    <name type="scientific">Choanephora cucurbitarum</name>
    <dbReference type="NCBI Taxonomy" id="101091"/>
    <lineage>
        <taxon>Eukaryota</taxon>
        <taxon>Fungi</taxon>
        <taxon>Fungi incertae sedis</taxon>
        <taxon>Mucoromycota</taxon>
        <taxon>Mucoromycotina</taxon>
        <taxon>Mucoromycetes</taxon>
        <taxon>Mucorales</taxon>
        <taxon>Mucorineae</taxon>
        <taxon>Choanephoraceae</taxon>
        <taxon>Choanephoroideae</taxon>
        <taxon>Choanephora</taxon>
    </lineage>
</organism>
<dbReference type="InterPro" id="IPR013632">
    <property type="entry name" value="Rad51_C"/>
</dbReference>
<dbReference type="InParanoid" id="A0A1C7NER8"/>
<comment type="subcellular location">
    <subcellularLocation>
        <location evidence="1">Nucleus</location>
    </subcellularLocation>
</comment>
<dbReference type="Proteomes" id="UP000093000">
    <property type="component" value="Unassembled WGS sequence"/>
</dbReference>
<reference evidence="10 11" key="1">
    <citation type="submission" date="2016-03" db="EMBL/GenBank/DDBJ databases">
        <title>Choanephora cucurbitarum.</title>
        <authorList>
            <person name="Min B."/>
            <person name="Park H."/>
            <person name="Park J.-H."/>
            <person name="Shin H.-D."/>
            <person name="Choi I.-G."/>
        </authorList>
    </citation>
    <scope>NUCLEOTIDE SEQUENCE [LARGE SCALE GENOMIC DNA]</scope>
    <source>
        <strain evidence="10 11">KUS-F28377</strain>
    </source>
</reference>
<keyword evidence="5" id="KW-0234">DNA repair</keyword>
<evidence type="ECO:0000256" key="1">
    <source>
        <dbReference type="ARBA" id="ARBA00004123"/>
    </source>
</evidence>
<dbReference type="GO" id="GO:0000707">
    <property type="term" value="P:meiotic DNA recombinase assembly"/>
    <property type="evidence" value="ECO:0007669"/>
    <property type="project" value="TreeGrafter"/>
</dbReference>
<keyword evidence="3" id="KW-0227">DNA damage</keyword>
<dbReference type="GO" id="GO:0140664">
    <property type="term" value="F:ATP-dependent DNA damage sensor activity"/>
    <property type="evidence" value="ECO:0007669"/>
    <property type="project" value="InterPro"/>
</dbReference>
<dbReference type="GO" id="GO:0005657">
    <property type="term" value="C:replication fork"/>
    <property type="evidence" value="ECO:0007669"/>
    <property type="project" value="TreeGrafter"/>
</dbReference>
<gene>
    <name evidence="10" type="primary">Rad51c</name>
    <name evidence="10" type="ORF">A0J61_04397</name>
</gene>
<dbReference type="InterPro" id="IPR027417">
    <property type="entry name" value="P-loop_NTPase"/>
</dbReference>
<evidence type="ECO:0000256" key="8">
    <source>
        <dbReference type="SAM" id="MobiDB-lite"/>
    </source>
</evidence>
<evidence type="ECO:0000256" key="5">
    <source>
        <dbReference type="ARBA" id="ARBA00023204"/>
    </source>
</evidence>
<evidence type="ECO:0000256" key="3">
    <source>
        <dbReference type="ARBA" id="ARBA00022763"/>
    </source>
</evidence>
<dbReference type="STRING" id="101091.A0A1C7NER8"/>
<dbReference type="PROSITE" id="PS50162">
    <property type="entry name" value="RECA_2"/>
    <property type="match status" value="1"/>
</dbReference>
<feature type="compositionally biased region" description="Basic and acidic residues" evidence="8">
    <location>
        <begin position="364"/>
        <end position="376"/>
    </location>
</feature>
<evidence type="ECO:0000256" key="7">
    <source>
        <dbReference type="ARBA" id="ARBA00040674"/>
    </source>
</evidence>
<dbReference type="SUPFAM" id="SSF52540">
    <property type="entry name" value="P-loop containing nucleoside triphosphate hydrolases"/>
    <property type="match status" value="1"/>
</dbReference>
<dbReference type="GO" id="GO:0033065">
    <property type="term" value="C:Rad51C-XRCC3 complex"/>
    <property type="evidence" value="ECO:0007669"/>
    <property type="project" value="TreeGrafter"/>
</dbReference>
<dbReference type="GO" id="GO:0008821">
    <property type="term" value="F:crossover junction DNA endonuclease activity"/>
    <property type="evidence" value="ECO:0007669"/>
    <property type="project" value="TreeGrafter"/>
</dbReference>
<dbReference type="PANTHER" id="PTHR46239:SF1">
    <property type="entry name" value="DNA REPAIR PROTEIN RAD51 HOMOLOG 3"/>
    <property type="match status" value="1"/>
</dbReference>